<dbReference type="AlphaFoldDB" id="A0A1P9WUX1"/>
<keyword evidence="6" id="KW-0418">Kinase</keyword>
<dbReference type="InterPro" id="IPR011623">
    <property type="entry name" value="7TMR_DISM_rcpt_extracell_dom1"/>
</dbReference>
<evidence type="ECO:0000259" key="11">
    <source>
        <dbReference type="Pfam" id="PF07696"/>
    </source>
</evidence>
<dbReference type="InterPro" id="IPR011622">
    <property type="entry name" value="7TMR_DISM_rcpt_extracell_dom2"/>
</dbReference>
<keyword evidence="9" id="KW-1133">Transmembrane helix</keyword>
<keyword evidence="14" id="KW-1185">Reference proteome</keyword>
<feature type="transmembrane region" description="Helical" evidence="9">
    <location>
        <begin position="360"/>
        <end position="380"/>
    </location>
</feature>
<evidence type="ECO:0000256" key="9">
    <source>
        <dbReference type="SAM" id="Phobius"/>
    </source>
</evidence>
<dbReference type="Gene3D" id="3.30.565.10">
    <property type="entry name" value="Histidine kinase-like ATPase, C-terminal domain"/>
    <property type="match status" value="1"/>
</dbReference>
<evidence type="ECO:0000256" key="8">
    <source>
        <dbReference type="ARBA" id="ARBA00023012"/>
    </source>
</evidence>
<evidence type="ECO:0000256" key="3">
    <source>
        <dbReference type="ARBA" id="ARBA00022553"/>
    </source>
</evidence>
<sequence>MAYPHVGFYFWSNLPLLKTIYLITLWLLWPTLAPSQPVVPIGPGTPSTLNGYLETFTDSTGRLTMRQIKAVYEQGKFNTMPGSRLLINYTTANHWLHIRLPPAKPQRSAVAAYLEIDNPRINRVNFYQIVNDSIINQAITGDSLPFATRGFPHYNWVFPVLPQVGMDTDVFVMLSKHGEILSTGIRLWRANAFEQYDRSRYLLWGGLAGLTVLVLLLNGMVWIATRDALYGWFMAVVVVTAFNLGAASGLSFQYVWPNAPVINNWYPQTISAWLIVLTHVHFMQRFIGQVAGNSRMVHWVNRFKYSIVACTVLTIGLLIFDAVPGNFFRFLVWVTLFFSAMVVPLAVLSLRERIHQREPIILFYAAITAIQFLTLALFFINLFLTRAGRPLFTMPNEGLVLVNYLIDLIMMSLGVLYFGFSNYRQRNEQLLTTLHQQQQAQSGRIIEALETERNRIAEDLYDDVGAMLSTAIGYVSSVLRTPDVRERFPLLTEARHLLSRAVDNLRTVSHNLMPKNFAELGLANSLAETIDKVSASTDIRFRFIVAGEERRLDAGTEVQIFRIAAELINDIVKNSNATQATVQLVYGPDTLLLMTEDNGPNPPQYTNLHSKVAFVDGRIDSDVSPDGVTVQVEIPY</sequence>
<evidence type="ECO:0000256" key="2">
    <source>
        <dbReference type="ARBA" id="ARBA00012438"/>
    </source>
</evidence>
<gene>
    <name evidence="13" type="ORF">AWR27_07505</name>
</gene>
<evidence type="ECO:0000256" key="4">
    <source>
        <dbReference type="ARBA" id="ARBA00022679"/>
    </source>
</evidence>
<keyword evidence="3" id="KW-0597">Phosphoprotein</keyword>
<evidence type="ECO:0000313" key="13">
    <source>
        <dbReference type="EMBL" id="AQG79181.1"/>
    </source>
</evidence>
<dbReference type="Pfam" id="PF07696">
    <property type="entry name" value="7TMR-DISMED2"/>
    <property type="match status" value="1"/>
</dbReference>
<feature type="domain" description="7TM-DISM receptor extracellular" evidence="10">
    <location>
        <begin position="200"/>
        <end position="380"/>
    </location>
</feature>
<dbReference type="InterPro" id="IPR036890">
    <property type="entry name" value="HATPase_C_sf"/>
</dbReference>
<dbReference type="GO" id="GO:0005524">
    <property type="term" value="F:ATP binding"/>
    <property type="evidence" value="ECO:0007669"/>
    <property type="project" value="UniProtKB-KW"/>
</dbReference>
<dbReference type="GO" id="GO:0046983">
    <property type="term" value="F:protein dimerization activity"/>
    <property type="evidence" value="ECO:0007669"/>
    <property type="project" value="InterPro"/>
</dbReference>
<feature type="transmembrane region" description="Helical" evidence="9">
    <location>
        <begin position="230"/>
        <end position="253"/>
    </location>
</feature>
<dbReference type="PANTHER" id="PTHR24421:SF10">
    <property type="entry name" value="NITRATE_NITRITE SENSOR PROTEIN NARQ"/>
    <property type="match status" value="1"/>
</dbReference>
<dbReference type="Gene3D" id="2.60.40.2380">
    <property type="match status" value="1"/>
</dbReference>
<keyword evidence="4" id="KW-0808">Transferase</keyword>
<feature type="transmembrane region" description="Helical" evidence="9">
    <location>
        <begin position="330"/>
        <end position="348"/>
    </location>
</feature>
<dbReference type="Proteomes" id="UP000187941">
    <property type="component" value="Chromosome"/>
</dbReference>
<accession>A0A1P9WUX1</accession>
<evidence type="ECO:0000313" key="14">
    <source>
        <dbReference type="Proteomes" id="UP000187941"/>
    </source>
</evidence>
<dbReference type="KEGG" id="smon:AWR27_07505"/>
<dbReference type="Pfam" id="PF07695">
    <property type="entry name" value="7TMR-DISM_7TM"/>
    <property type="match status" value="1"/>
</dbReference>
<name>A0A1P9WUX1_9BACT</name>
<evidence type="ECO:0000259" key="12">
    <source>
        <dbReference type="Pfam" id="PF07730"/>
    </source>
</evidence>
<dbReference type="Pfam" id="PF07730">
    <property type="entry name" value="HisKA_3"/>
    <property type="match status" value="1"/>
</dbReference>
<dbReference type="EC" id="2.7.13.3" evidence="2"/>
<dbReference type="GO" id="GO:0016020">
    <property type="term" value="C:membrane"/>
    <property type="evidence" value="ECO:0007669"/>
    <property type="project" value="InterPro"/>
</dbReference>
<reference evidence="13 14" key="1">
    <citation type="submission" date="2016-01" db="EMBL/GenBank/DDBJ databases">
        <authorList>
            <person name="Oliw E.H."/>
        </authorList>
    </citation>
    <scope>NUCLEOTIDE SEQUENCE [LARGE SCALE GENOMIC DNA]</scope>
    <source>
        <strain evidence="13 14">DY10</strain>
    </source>
</reference>
<feature type="transmembrane region" description="Helical" evidence="9">
    <location>
        <begin position="201"/>
        <end position="223"/>
    </location>
</feature>
<feature type="domain" description="Signal transduction histidine kinase subgroup 3 dimerisation and phosphoacceptor" evidence="12">
    <location>
        <begin position="452"/>
        <end position="515"/>
    </location>
</feature>
<keyword evidence="8" id="KW-0902">Two-component regulatory system</keyword>
<feature type="transmembrane region" description="Helical" evidence="9">
    <location>
        <begin position="400"/>
        <end position="420"/>
    </location>
</feature>
<evidence type="ECO:0000256" key="6">
    <source>
        <dbReference type="ARBA" id="ARBA00022777"/>
    </source>
</evidence>
<dbReference type="EMBL" id="CP014263">
    <property type="protein sequence ID" value="AQG79181.1"/>
    <property type="molecule type" value="Genomic_DNA"/>
</dbReference>
<evidence type="ECO:0000256" key="5">
    <source>
        <dbReference type="ARBA" id="ARBA00022741"/>
    </source>
</evidence>
<dbReference type="InterPro" id="IPR011712">
    <property type="entry name" value="Sig_transdc_His_kin_sub3_dim/P"/>
</dbReference>
<evidence type="ECO:0000256" key="1">
    <source>
        <dbReference type="ARBA" id="ARBA00000085"/>
    </source>
</evidence>
<keyword evidence="7" id="KW-0067">ATP-binding</keyword>
<dbReference type="STRING" id="1178516.AWR27_07505"/>
<evidence type="ECO:0000259" key="10">
    <source>
        <dbReference type="Pfam" id="PF07695"/>
    </source>
</evidence>
<comment type="catalytic activity">
    <reaction evidence="1">
        <text>ATP + protein L-histidine = ADP + protein N-phospho-L-histidine.</text>
        <dbReference type="EC" id="2.7.13.3"/>
    </reaction>
</comment>
<dbReference type="OrthoDB" id="9760839at2"/>
<feature type="domain" description="7TM-DISM receptor extracellular" evidence="11">
    <location>
        <begin position="51"/>
        <end position="188"/>
    </location>
</feature>
<feature type="transmembrane region" description="Helical" evidence="9">
    <location>
        <begin position="7"/>
        <end position="29"/>
    </location>
</feature>
<keyword evidence="5" id="KW-0547">Nucleotide-binding</keyword>
<organism evidence="13 14">
    <name type="scientific">Spirosoma montaniterrae</name>
    <dbReference type="NCBI Taxonomy" id="1178516"/>
    <lineage>
        <taxon>Bacteria</taxon>
        <taxon>Pseudomonadati</taxon>
        <taxon>Bacteroidota</taxon>
        <taxon>Cytophagia</taxon>
        <taxon>Cytophagales</taxon>
        <taxon>Cytophagaceae</taxon>
        <taxon>Spirosoma</taxon>
    </lineage>
</organism>
<keyword evidence="9" id="KW-0812">Transmembrane</keyword>
<feature type="transmembrane region" description="Helical" evidence="9">
    <location>
        <begin position="303"/>
        <end position="324"/>
    </location>
</feature>
<feature type="transmembrane region" description="Helical" evidence="9">
    <location>
        <begin position="265"/>
        <end position="282"/>
    </location>
</feature>
<dbReference type="InterPro" id="IPR050482">
    <property type="entry name" value="Sensor_HK_TwoCompSys"/>
</dbReference>
<dbReference type="GO" id="GO:0000155">
    <property type="term" value="F:phosphorelay sensor kinase activity"/>
    <property type="evidence" value="ECO:0007669"/>
    <property type="project" value="InterPro"/>
</dbReference>
<dbReference type="Gene3D" id="1.20.5.1930">
    <property type="match status" value="1"/>
</dbReference>
<dbReference type="SUPFAM" id="SSF55874">
    <property type="entry name" value="ATPase domain of HSP90 chaperone/DNA topoisomerase II/histidine kinase"/>
    <property type="match status" value="1"/>
</dbReference>
<keyword evidence="9" id="KW-0472">Membrane</keyword>
<dbReference type="PANTHER" id="PTHR24421">
    <property type="entry name" value="NITRATE/NITRITE SENSOR PROTEIN NARX-RELATED"/>
    <property type="match status" value="1"/>
</dbReference>
<protein>
    <recommendedName>
        <fullName evidence="2">histidine kinase</fullName>
        <ecNumber evidence="2">2.7.13.3</ecNumber>
    </recommendedName>
</protein>
<proteinExistence type="predicted"/>
<evidence type="ECO:0000256" key="7">
    <source>
        <dbReference type="ARBA" id="ARBA00022840"/>
    </source>
</evidence>